<keyword evidence="15 18" id="KW-0539">Nucleus</keyword>
<feature type="region of interest" description="Disordered" evidence="19">
    <location>
        <begin position="296"/>
        <end position="329"/>
    </location>
</feature>
<dbReference type="GO" id="GO:0003697">
    <property type="term" value="F:single-stranded DNA binding"/>
    <property type="evidence" value="ECO:0007669"/>
    <property type="project" value="UniProtKB-UniRule"/>
</dbReference>
<evidence type="ECO:0000256" key="9">
    <source>
        <dbReference type="ARBA" id="ARBA00022763"/>
    </source>
</evidence>
<comment type="function">
    <text evidence="18">E3 RING-finger protein, member of the UBC2/RAD6 epistasis group. Associates to the E2 ubiquitin conjugating enzyme UBC2/RAD6 to form the UBC2-RAD18 ubiquitin ligase complex involved in postreplicative repair (PRR) of damaged DNA.</text>
</comment>
<dbReference type="OrthoDB" id="9049620at2759"/>
<comment type="catalytic activity">
    <reaction evidence="1 18">
        <text>S-ubiquitinyl-[E2 ubiquitin-conjugating enzyme]-L-cysteine + [acceptor protein]-L-lysine = [E2 ubiquitin-conjugating enzyme]-L-cysteine + N(6)-ubiquitinyl-[acceptor protein]-L-lysine.</text>
        <dbReference type="EC" id="2.3.2.27"/>
    </reaction>
</comment>
<keyword evidence="11 18" id="KW-0833">Ubl conjugation pathway</keyword>
<feature type="domain" description="RING-type" evidence="20">
    <location>
        <begin position="35"/>
        <end position="73"/>
    </location>
</feature>
<dbReference type="PANTHER" id="PTHR14134:SF2">
    <property type="entry name" value="E3 UBIQUITIN-PROTEIN LIGASE RAD18"/>
    <property type="match status" value="1"/>
</dbReference>
<dbReference type="InterPro" id="IPR001841">
    <property type="entry name" value="Znf_RING"/>
</dbReference>
<dbReference type="Pfam" id="PF13923">
    <property type="entry name" value="zf-C3HC4_2"/>
    <property type="match status" value="1"/>
</dbReference>
<evidence type="ECO:0000259" key="20">
    <source>
        <dbReference type="PROSITE" id="PS50089"/>
    </source>
</evidence>
<keyword evidence="10 16" id="KW-0863">Zinc-finger</keyword>
<evidence type="ECO:0000256" key="11">
    <source>
        <dbReference type="ARBA" id="ARBA00022786"/>
    </source>
</evidence>
<dbReference type="GO" id="GO:0061630">
    <property type="term" value="F:ubiquitin protein ligase activity"/>
    <property type="evidence" value="ECO:0007669"/>
    <property type="project" value="UniProtKB-UniRule"/>
</dbReference>
<evidence type="ECO:0000256" key="13">
    <source>
        <dbReference type="ARBA" id="ARBA00023125"/>
    </source>
</evidence>
<feature type="compositionally biased region" description="Polar residues" evidence="19">
    <location>
        <begin position="353"/>
        <end position="363"/>
    </location>
</feature>
<accession>A0A8H7TBQ5</accession>
<comment type="pathway">
    <text evidence="3 18">Protein modification; protein ubiquitination.</text>
</comment>
<dbReference type="FunFam" id="3.30.40.10:FF:000172">
    <property type="entry name" value="E3 ubiquitin-protein ligase RAD18"/>
    <property type="match status" value="1"/>
</dbReference>
<dbReference type="PROSITE" id="PS50800">
    <property type="entry name" value="SAP"/>
    <property type="match status" value="1"/>
</dbReference>
<evidence type="ECO:0000256" key="10">
    <source>
        <dbReference type="ARBA" id="ARBA00022771"/>
    </source>
</evidence>
<dbReference type="InterPro" id="IPR003034">
    <property type="entry name" value="SAP_dom"/>
</dbReference>
<dbReference type="Gene3D" id="3.30.160.60">
    <property type="entry name" value="Classic Zinc Finger"/>
    <property type="match status" value="1"/>
</dbReference>
<dbReference type="GO" id="GO:0005634">
    <property type="term" value="C:nucleus"/>
    <property type="evidence" value="ECO:0007669"/>
    <property type="project" value="UniProtKB-SubCell"/>
</dbReference>
<keyword evidence="14 17" id="KW-0234">DNA repair</keyword>
<dbReference type="Pfam" id="PF02037">
    <property type="entry name" value="SAP"/>
    <property type="match status" value="1"/>
</dbReference>
<evidence type="ECO:0000256" key="15">
    <source>
        <dbReference type="ARBA" id="ARBA00023242"/>
    </source>
</evidence>
<protein>
    <recommendedName>
        <fullName evidence="6 18">Postreplication repair E3 ubiquitin-protein ligase RAD18</fullName>
        <ecNumber evidence="5 18">2.3.2.27</ecNumber>
    </recommendedName>
    <alternativeName>
        <fullName evidence="18">RING-type E3 ubiquitin transferase RAD18</fullName>
    </alternativeName>
</protein>
<dbReference type="PROSITE" id="PS50089">
    <property type="entry name" value="ZF_RING_2"/>
    <property type="match status" value="1"/>
</dbReference>
<feature type="region of interest" description="Disordered" evidence="19">
    <location>
        <begin position="343"/>
        <end position="443"/>
    </location>
</feature>
<keyword evidence="7 18" id="KW-0808">Transferase</keyword>
<comment type="subunit">
    <text evidence="18">Interacts with E2 UBC2, forming a complex with ubiquitin ligase activity.</text>
</comment>
<feature type="compositionally biased region" description="Polar residues" evidence="19">
    <location>
        <begin position="302"/>
        <end position="316"/>
    </location>
</feature>
<evidence type="ECO:0000313" key="23">
    <source>
        <dbReference type="EMBL" id="KAG4418665.1"/>
    </source>
</evidence>
<dbReference type="EMBL" id="JAFJYH010000123">
    <property type="protein sequence ID" value="KAG4418665.1"/>
    <property type="molecule type" value="Genomic_DNA"/>
</dbReference>
<evidence type="ECO:0000256" key="3">
    <source>
        <dbReference type="ARBA" id="ARBA00004906"/>
    </source>
</evidence>
<dbReference type="SUPFAM" id="SSF57850">
    <property type="entry name" value="RING/U-box"/>
    <property type="match status" value="1"/>
</dbReference>
<dbReference type="GO" id="GO:0097505">
    <property type="term" value="C:Rad6-Rad18 complex"/>
    <property type="evidence" value="ECO:0007669"/>
    <property type="project" value="TreeGrafter"/>
</dbReference>
<feature type="compositionally biased region" description="Low complexity" evidence="19">
    <location>
        <begin position="138"/>
        <end position="154"/>
    </location>
</feature>
<dbReference type="GO" id="GO:0006301">
    <property type="term" value="P:DNA damage tolerance"/>
    <property type="evidence" value="ECO:0007669"/>
    <property type="project" value="InterPro"/>
</dbReference>
<feature type="domain" description="SAP" evidence="21">
    <location>
        <begin position="237"/>
        <end position="271"/>
    </location>
</feature>
<dbReference type="EC" id="2.3.2.27" evidence="5 18"/>
<comment type="caution">
    <text evidence="23">The sequence shown here is derived from an EMBL/GenBank/DDBJ whole genome shotgun (WGS) entry which is preliminary data.</text>
</comment>
<evidence type="ECO:0000256" key="5">
    <source>
        <dbReference type="ARBA" id="ARBA00012483"/>
    </source>
</evidence>
<organism evidence="23 24">
    <name type="scientific">Cadophora malorum</name>
    <dbReference type="NCBI Taxonomy" id="108018"/>
    <lineage>
        <taxon>Eukaryota</taxon>
        <taxon>Fungi</taxon>
        <taxon>Dikarya</taxon>
        <taxon>Ascomycota</taxon>
        <taxon>Pezizomycotina</taxon>
        <taxon>Leotiomycetes</taxon>
        <taxon>Helotiales</taxon>
        <taxon>Ploettnerulaceae</taxon>
        <taxon>Cadophora</taxon>
    </lineage>
</organism>
<feature type="domain" description="UBZ4-type" evidence="22">
    <location>
        <begin position="172"/>
        <end position="200"/>
    </location>
</feature>
<gene>
    <name evidence="23" type="ORF">IFR04_008201</name>
</gene>
<evidence type="ECO:0000256" key="19">
    <source>
        <dbReference type="SAM" id="MobiDB-lite"/>
    </source>
</evidence>
<dbReference type="AlphaFoldDB" id="A0A8H7TBQ5"/>
<dbReference type="GO" id="GO:0006281">
    <property type="term" value="P:DNA repair"/>
    <property type="evidence" value="ECO:0007669"/>
    <property type="project" value="UniProtKB-KW"/>
</dbReference>
<dbReference type="GO" id="GO:0006513">
    <property type="term" value="P:protein monoubiquitination"/>
    <property type="evidence" value="ECO:0007669"/>
    <property type="project" value="InterPro"/>
</dbReference>
<feature type="region of interest" description="Disordered" evidence="19">
    <location>
        <begin position="104"/>
        <end position="167"/>
    </location>
</feature>
<evidence type="ECO:0000259" key="22">
    <source>
        <dbReference type="PROSITE" id="PS51908"/>
    </source>
</evidence>
<dbReference type="InterPro" id="IPR039577">
    <property type="entry name" value="Rad18"/>
</dbReference>
<dbReference type="NCBIfam" id="TIGR00599">
    <property type="entry name" value="rad18"/>
    <property type="match status" value="1"/>
</dbReference>
<dbReference type="PROSITE" id="PS00518">
    <property type="entry name" value="ZF_RING_1"/>
    <property type="match status" value="1"/>
</dbReference>
<proteinExistence type="inferred from homology"/>
<evidence type="ECO:0000313" key="24">
    <source>
        <dbReference type="Proteomes" id="UP000664132"/>
    </source>
</evidence>
<dbReference type="Gene3D" id="3.30.40.10">
    <property type="entry name" value="Zinc/RING finger domain, C3HC4 (zinc finger)"/>
    <property type="match status" value="1"/>
</dbReference>
<dbReference type="PROSITE" id="PS51908">
    <property type="entry name" value="ZF_UBZ4"/>
    <property type="match status" value="1"/>
</dbReference>
<evidence type="ECO:0000256" key="1">
    <source>
        <dbReference type="ARBA" id="ARBA00000900"/>
    </source>
</evidence>
<evidence type="ECO:0000256" key="16">
    <source>
        <dbReference type="PROSITE-ProRule" id="PRU00175"/>
    </source>
</evidence>
<dbReference type="UniPathway" id="UPA00143"/>
<evidence type="ECO:0000256" key="14">
    <source>
        <dbReference type="ARBA" id="ARBA00023204"/>
    </source>
</evidence>
<evidence type="ECO:0000256" key="18">
    <source>
        <dbReference type="RuleBase" id="RU368093"/>
    </source>
</evidence>
<keyword evidence="12 18" id="KW-0862">Zinc</keyword>
<dbReference type="Proteomes" id="UP000664132">
    <property type="component" value="Unassembled WGS sequence"/>
</dbReference>
<dbReference type="InterPro" id="IPR017907">
    <property type="entry name" value="Znf_RING_CS"/>
</dbReference>
<evidence type="ECO:0000256" key="4">
    <source>
        <dbReference type="ARBA" id="ARBA00009506"/>
    </source>
</evidence>
<comment type="subcellular location">
    <subcellularLocation>
        <location evidence="2 18">Nucleus</location>
    </subcellularLocation>
</comment>
<evidence type="ECO:0000259" key="21">
    <source>
        <dbReference type="PROSITE" id="PS50800"/>
    </source>
</evidence>
<comment type="similarity">
    <text evidence="4 18">Belongs to the RAD18 family.</text>
</comment>
<name>A0A8H7TBQ5_9HELO</name>
<evidence type="ECO:0000256" key="17">
    <source>
        <dbReference type="PROSITE-ProRule" id="PRU01256"/>
    </source>
</evidence>
<keyword evidence="9 17" id="KW-0227">DNA damage</keyword>
<evidence type="ECO:0000256" key="12">
    <source>
        <dbReference type="ARBA" id="ARBA00022833"/>
    </source>
</evidence>
<keyword evidence="13 18" id="KW-0238">DNA-binding</keyword>
<evidence type="ECO:0000256" key="6">
    <source>
        <dbReference type="ARBA" id="ARBA00015551"/>
    </source>
</evidence>
<feature type="compositionally biased region" description="Low complexity" evidence="19">
    <location>
        <begin position="404"/>
        <end position="417"/>
    </location>
</feature>
<evidence type="ECO:0000256" key="2">
    <source>
        <dbReference type="ARBA" id="ARBA00004123"/>
    </source>
</evidence>
<dbReference type="SMART" id="SM00184">
    <property type="entry name" value="RING"/>
    <property type="match status" value="1"/>
</dbReference>
<dbReference type="PANTHER" id="PTHR14134">
    <property type="entry name" value="E3 UBIQUITIN-PROTEIN LIGASE RAD18"/>
    <property type="match status" value="1"/>
</dbReference>
<reference evidence="23" key="1">
    <citation type="submission" date="2021-02" db="EMBL/GenBank/DDBJ databases">
        <title>Genome sequence Cadophora malorum strain M34.</title>
        <authorList>
            <person name="Stefanovic E."/>
            <person name="Vu D."/>
            <person name="Scully C."/>
            <person name="Dijksterhuis J."/>
            <person name="Roader J."/>
            <person name="Houbraken J."/>
        </authorList>
    </citation>
    <scope>NUCLEOTIDE SEQUENCE</scope>
    <source>
        <strain evidence="23">M34</strain>
    </source>
</reference>
<evidence type="ECO:0000256" key="7">
    <source>
        <dbReference type="ARBA" id="ARBA00022679"/>
    </source>
</evidence>
<evidence type="ECO:0000256" key="8">
    <source>
        <dbReference type="ARBA" id="ARBA00022723"/>
    </source>
</evidence>
<keyword evidence="24" id="KW-1185">Reference proteome</keyword>
<feature type="compositionally biased region" description="Basic and acidic residues" evidence="19">
    <location>
        <begin position="317"/>
        <end position="329"/>
    </location>
</feature>
<sequence length="443" mass="49216">MNKVSKDDAFEITDSTDWLETPLRSLAGVDSALRCQVCKDFYTTPMITSCSHTFCSLCIRRCLNNDGKCPACRTQDQELKLRFNGAMQDLVEAFTKARPEVLEHARRPAEAPGSPSSKRDREQAELEDEDAPRKRTRSAGTRTSSRRSQPTPSQVIQDSDDSDEDFVPEDGYVICPVCSRQVKEANINSHLDRDCADEPRITKSKPMGRISKQGSAQIPLTVSDAPKRPERLAQVNFSMMKEAALRKKLGEMGISASGNKPLMERRYTEWITLWNANCDSRKPKTKGELKRELEVWERTQGGRAQTSTYGQNSGTQVKDKDFDGKAYSSTHDDSFRKLIANARKKAAKPPTPEASSSGNQTPVVTEPPGGYNENVMIREDGDGPEDQLQPFSQSGSQRRFLEESSQPAKSPSKSSSQFANNLTILDKDSGIAPDLPAMRTVQP</sequence>
<dbReference type="InterPro" id="IPR004580">
    <property type="entry name" value="Rad18_fungi"/>
</dbReference>
<dbReference type="InterPro" id="IPR013083">
    <property type="entry name" value="Znf_RING/FYVE/PHD"/>
</dbReference>
<feature type="compositionally biased region" description="Acidic residues" evidence="19">
    <location>
        <begin position="158"/>
        <end position="167"/>
    </location>
</feature>
<dbReference type="GO" id="GO:0008270">
    <property type="term" value="F:zinc ion binding"/>
    <property type="evidence" value="ECO:0007669"/>
    <property type="project" value="UniProtKB-KW"/>
</dbReference>
<keyword evidence="8 18" id="KW-0479">Metal-binding</keyword>
<dbReference type="SMART" id="SM00513">
    <property type="entry name" value="SAP"/>
    <property type="match status" value="1"/>
</dbReference>
<dbReference type="SMART" id="SM00734">
    <property type="entry name" value="ZnF_Rad18"/>
    <property type="match status" value="1"/>
</dbReference>
<dbReference type="InterPro" id="IPR006642">
    <property type="entry name" value="Rad18_UBZ4"/>
</dbReference>